<dbReference type="NCBIfam" id="TIGR01135">
    <property type="entry name" value="glmS"/>
    <property type="match status" value="1"/>
</dbReference>
<keyword evidence="14" id="KW-1185">Reference proteome</keyword>
<feature type="initiator methionine" description="Removed" evidence="10">
    <location>
        <position position="1"/>
    </location>
</feature>
<evidence type="ECO:0000256" key="5">
    <source>
        <dbReference type="ARBA" id="ARBA00022490"/>
    </source>
</evidence>
<feature type="active site" description="Nucleophile; for GATase activity" evidence="10">
    <location>
        <position position="2"/>
    </location>
</feature>
<dbReference type="GO" id="GO:0005829">
    <property type="term" value="C:cytosol"/>
    <property type="evidence" value="ECO:0007669"/>
    <property type="project" value="TreeGrafter"/>
</dbReference>
<accession>A0A1I0BXK9</accession>
<gene>
    <name evidence="10" type="primary">glmS</name>
    <name evidence="13" type="ORF">SAMN05660297_01467</name>
</gene>
<dbReference type="CDD" id="cd05008">
    <property type="entry name" value="SIS_GlmS_GlmD_1"/>
    <property type="match status" value="1"/>
</dbReference>
<dbReference type="PROSITE" id="PS51464">
    <property type="entry name" value="SIS"/>
    <property type="match status" value="2"/>
</dbReference>
<dbReference type="InterPro" id="IPR035490">
    <property type="entry name" value="GlmS/FrlB_SIS"/>
</dbReference>
<keyword evidence="7 10" id="KW-0808">Transferase</keyword>
<comment type="subcellular location">
    <subcellularLocation>
        <location evidence="2 10">Cytoplasm</location>
    </subcellularLocation>
</comment>
<organism evidence="13 14">
    <name type="scientific">Natronincola peptidivorans</name>
    <dbReference type="NCBI Taxonomy" id="426128"/>
    <lineage>
        <taxon>Bacteria</taxon>
        <taxon>Bacillati</taxon>
        <taxon>Bacillota</taxon>
        <taxon>Clostridia</taxon>
        <taxon>Peptostreptococcales</taxon>
        <taxon>Natronincolaceae</taxon>
        <taxon>Natronincola</taxon>
    </lineage>
</organism>
<evidence type="ECO:0000259" key="11">
    <source>
        <dbReference type="PROSITE" id="PS51278"/>
    </source>
</evidence>
<protein>
    <recommendedName>
        <fullName evidence="4 10">Glutamine--fructose-6-phosphate aminotransferase [isomerizing]</fullName>
        <ecNumber evidence="3 10">2.6.1.16</ecNumber>
    </recommendedName>
    <alternativeName>
        <fullName evidence="10">D-fructose-6-phosphate amidotransferase</fullName>
    </alternativeName>
    <alternativeName>
        <fullName evidence="10">GFAT</fullName>
    </alternativeName>
    <alternativeName>
        <fullName evidence="10">Glucosamine-6-phosphate synthase</fullName>
    </alternativeName>
    <alternativeName>
        <fullName evidence="10">Hexosephosphate aminotransferase</fullName>
    </alternativeName>
    <alternativeName>
        <fullName evidence="10">L-glutamine--D-fructose-6-phosphate amidotransferase</fullName>
    </alternativeName>
</protein>
<dbReference type="Gene3D" id="3.40.50.10490">
    <property type="entry name" value="Glucose-6-phosphate isomerase like protein, domain 1"/>
    <property type="match status" value="2"/>
</dbReference>
<comment type="function">
    <text evidence="10">Catalyzes the first step in hexosamine metabolism, converting fructose-6P into glucosamine-6P using glutamine as a nitrogen source.</text>
</comment>
<feature type="domain" description="SIS" evidence="12">
    <location>
        <begin position="458"/>
        <end position="599"/>
    </location>
</feature>
<proteinExistence type="inferred from homology"/>
<dbReference type="SUPFAM" id="SSF56235">
    <property type="entry name" value="N-terminal nucleophile aminohydrolases (Ntn hydrolases)"/>
    <property type="match status" value="1"/>
</dbReference>
<dbReference type="FunFam" id="3.60.20.10:FF:000006">
    <property type="entry name" value="Glutamine--fructose-6-phosphate aminotransferase [isomerizing]"/>
    <property type="match status" value="1"/>
</dbReference>
<evidence type="ECO:0000256" key="6">
    <source>
        <dbReference type="ARBA" id="ARBA00022576"/>
    </source>
</evidence>
<dbReference type="PANTHER" id="PTHR10937:SF0">
    <property type="entry name" value="GLUTAMINE--FRUCTOSE-6-PHOSPHATE TRANSAMINASE (ISOMERIZING)"/>
    <property type="match status" value="1"/>
</dbReference>
<dbReference type="InterPro" id="IPR046348">
    <property type="entry name" value="SIS_dom_sf"/>
</dbReference>
<comment type="subunit">
    <text evidence="10">Homodimer.</text>
</comment>
<reference evidence="13 14" key="1">
    <citation type="submission" date="2016-10" db="EMBL/GenBank/DDBJ databases">
        <authorList>
            <person name="de Groot N.N."/>
        </authorList>
    </citation>
    <scope>NUCLEOTIDE SEQUENCE [LARGE SCALE GENOMIC DNA]</scope>
    <source>
        <strain evidence="13 14">DSM 18979</strain>
    </source>
</reference>
<dbReference type="GO" id="GO:0006047">
    <property type="term" value="P:UDP-N-acetylglucosamine metabolic process"/>
    <property type="evidence" value="ECO:0007669"/>
    <property type="project" value="TreeGrafter"/>
</dbReference>
<dbReference type="Pfam" id="PF01380">
    <property type="entry name" value="SIS"/>
    <property type="match status" value="2"/>
</dbReference>
<dbReference type="PROSITE" id="PS51278">
    <property type="entry name" value="GATASE_TYPE_2"/>
    <property type="match status" value="1"/>
</dbReference>
<evidence type="ECO:0000256" key="10">
    <source>
        <dbReference type="HAMAP-Rule" id="MF_00164"/>
    </source>
</evidence>
<feature type="active site" description="For Fru-6P isomerization activity" evidence="10">
    <location>
        <position position="604"/>
    </location>
</feature>
<evidence type="ECO:0000256" key="1">
    <source>
        <dbReference type="ARBA" id="ARBA00001031"/>
    </source>
</evidence>
<dbReference type="Gene3D" id="3.60.20.10">
    <property type="entry name" value="Glutamine Phosphoribosylpyrophosphate, subunit 1, domain 1"/>
    <property type="match status" value="1"/>
</dbReference>
<dbReference type="NCBIfam" id="NF001484">
    <property type="entry name" value="PRK00331.1"/>
    <property type="match status" value="1"/>
</dbReference>
<comment type="catalytic activity">
    <reaction evidence="1 10">
        <text>D-fructose 6-phosphate + L-glutamine = D-glucosamine 6-phosphate + L-glutamate</text>
        <dbReference type="Rhea" id="RHEA:13237"/>
        <dbReference type="ChEBI" id="CHEBI:29985"/>
        <dbReference type="ChEBI" id="CHEBI:58359"/>
        <dbReference type="ChEBI" id="CHEBI:58725"/>
        <dbReference type="ChEBI" id="CHEBI:61527"/>
        <dbReference type="EC" id="2.6.1.16"/>
    </reaction>
</comment>
<keyword evidence="9" id="KW-0315">Glutamine amidotransferase</keyword>
<dbReference type="AlphaFoldDB" id="A0A1I0BXK9"/>
<evidence type="ECO:0000256" key="4">
    <source>
        <dbReference type="ARBA" id="ARBA00016090"/>
    </source>
</evidence>
<name>A0A1I0BXK9_9FIRM</name>
<evidence type="ECO:0000256" key="7">
    <source>
        <dbReference type="ARBA" id="ARBA00022679"/>
    </source>
</evidence>
<evidence type="ECO:0000256" key="9">
    <source>
        <dbReference type="ARBA" id="ARBA00022962"/>
    </source>
</evidence>
<keyword evidence="5 10" id="KW-0963">Cytoplasm</keyword>
<dbReference type="HAMAP" id="MF_00164">
    <property type="entry name" value="GlmS"/>
    <property type="match status" value="1"/>
</dbReference>
<dbReference type="CDD" id="cd00714">
    <property type="entry name" value="GFAT"/>
    <property type="match status" value="1"/>
</dbReference>
<dbReference type="GO" id="GO:0006002">
    <property type="term" value="P:fructose 6-phosphate metabolic process"/>
    <property type="evidence" value="ECO:0007669"/>
    <property type="project" value="TreeGrafter"/>
</dbReference>
<sequence>MCGIVGYIGDKKAVPILIEGLEKLEYRGYDSAGIAVHHQGEIHVRKYKGRLSVLAKHVNQETLTSFVGIGHTRWATHGEPSDRNAHPHTSVAGNIAVIHNGIIENYMKIKEWLIQEKGITFKSETDTEVIAHLIDQYYDGDLLQAVYKAISKMEGAYAIGVICKEEPEKIVAVRKDSPLIVGLGEGENFIASDIPALLKYTKKMHLIENDEVVLLTKDEVKIYNELGQEMNRDVFHVTWDAEAAEKEGYQHFMIKEINEQPKGVSETLMRRLDKEDHIVLDGIELTKEDLTHINKIYIVACGTAYHAGLVGRYLIEKFAKIPVEVDISSEFRYRDPFVDENTLFIAISQSGETLDTLAALREAKRKGARILSVVNVVGSSVARESHDVFYTWAGPEIAVASTKAYTTQLIAMYLIALHMAKTTDVICDEYYQKVIGELKILPEKIERILGDIDRIQHLADAQFNNESVFFMGRGVDVNVAHEGSLKLKEISYINSFAIAAGELKHGTIALIEDGTLVVALATQDRLYEKMLSNIQEVRARGAYVVAVAKEGNKEIEKTADVVLYIPDTMDELTPVLSAVPLQLFAYFIAVARGCDVDKPKNLAKSVTVE</sequence>
<dbReference type="PANTHER" id="PTHR10937">
    <property type="entry name" value="GLUCOSAMINE--FRUCTOSE-6-PHOSPHATE AMINOTRANSFERASE, ISOMERIZING"/>
    <property type="match status" value="1"/>
</dbReference>
<dbReference type="InterPro" id="IPR005855">
    <property type="entry name" value="GFAT"/>
</dbReference>
<dbReference type="SUPFAM" id="SSF53697">
    <property type="entry name" value="SIS domain"/>
    <property type="match status" value="1"/>
</dbReference>
<dbReference type="RefSeq" id="WP_090441561.1">
    <property type="nucleotide sequence ID" value="NZ_FOHU01000004.1"/>
</dbReference>
<dbReference type="EC" id="2.6.1.16" evidence="3 10"/>
<dbReference type="InterPro" id="IPR017932">
    <property type="entry name" value="GATase_2_dom"/>
</dbReference>
<dbReference type="GO" id="GO:0097367">
    <property type="term" value="F:carbohydrate derivative binding"/>
    <property type="evidence" value="ECO:0007669"/>
    <property type="project" value="InterPro"/>
</dbReference>
<evidence type="ECO:0000259" key="12">
    <source>
        <dbReference type="PROSITE" id="PS51464"/>
    </source>
</evidence>
<dbReference type="CDD" id="cd05009">
    <property type="entry name" value="SIS_GlmS_GlmD_2"/>
    <property type="match status" value="1"/>
</dbReference>
<dbReference type="Pfam" id="PF13522">
    <property type="entry name" value="GATase_6"/>
    <property type="match status" value="1"/>
</dbReference>
<dbReference type="InterPro" id="IPR035466">
    <property type="entry name" value="GlmS/AgaS_SIS"/>
</dbReference>
<dbReference type="GO" id="GO:0005975">
    <property type="term" value="P:carbohydrate metabolic process"/>
    <property type="evidence" value="ECO:0007669"/>
    <property type="project" value="UniProtKB-UniRule"/>
</dbReference>
<dbReference type="GO" id="GO:0004360">
    <property type="term" value="F:glutamine-fructose-6-phosphate transaminase (isomerizing) activity"/>
    <property type="evidence" value="ECO:0007669"/>
    <property type="project" value="UniProtKB-UniRule"/>
</dbReference>
<evidence type="ECO:0000256" key="3">
    <source>
        <dbReference type="ARBA" id="ARBA00012916"/>
    </source>
</evidence>
<dbReference type="InterPro" id="IPR001347">
    <property type="entry name" value="SIS_dom"/>
</dbReference>
<dbReference type="EMBL" id="FOHU01000004">
    <property type="protein sequence ID" value="SET11827.1"/>
    <property type="molecule type" value="Genomic_DNA"/>
</dbReference>
<evidence type="ECO:0000256" key="2">
    <source>
        <dbReference type="ARBA" id="ARBA00004496"/>
    </source>
</evidence>
<evidence type="ECO:0000313" key="13">
    <source>
        <dbReference type="EMBL" id="SET11827.1"/>
    </source>
</evidence>
<keyword evidence="8" id="KW-0677">Repeat</keyword>
<dbReference type="Proteomes" id="UP000199568">
    <property type="component" value="Unassembled WGS sequence"/>
</dbReference>
<dbReference type="InterPro" id="IPR029055">
    <property type="entry name" value="Ntn_hydrolases_N"/>
</dbReference>
<keyword evidence="6 10" id="KW-0032">Aminotransferase</keyword>
<feature type="domain" description="SIS" evidence="12">
    <location>
        <begin position="286"/>
        <end position="425"/>
    </location>
</feature>
<evidence type="ECO:0000256" key="8">
    <source>
        <dbReference type="ARBA" id="ARBA00022737"/>
    </source>
</evidence>
<feature type="domain" description="Glutamine amidotransferase type-2" evidence="11">
    <location>
        <begin position="2"/>
        <end position="218"/>
    </location>
</feature>
<dbReference type="InterPro" id="IPR047084">
    <property type="entry name" value="GFAT_N"/>
</dbReference>
<dbReference type="STRING" id="426128.SAMN05660297_01467"/>
<dbReference type="FunFam" id="3.40.50.10490:FF:000001">
    <property type="entry name" value="Glutamine--fructose-6-phosphate aminotransferase [isomerizing]"/>
    <property type="match status" value="1"/>
</dbReference>
<evidence type="ECO:0000313" key="14">
    <source>
        <dbReference type="Proteomes" id="UP000199568"/>
    </source>
</evidence>
<dbReference type="OrthoDB" id="106547at2"/>
<dbReference type="GO" id="GO:0006487">
    <property type="term" value="P:protein N-linked glycosylation"/>
    <property type="evidence" value="ECO:0007669"/>
    <property type="project" value="TreeGrafter"/>
</dbReference>